<sequence>MKTDYARKLADTVMRRFPRADQYPYRSWCYPQGYLLIAFSRLWEAAEDRRYWDYIHEYCDMHVAPDGQISGFSGNSMDDMMAGSILVWMYEQTGEEKYKKACRRIYEAFSDYPRTREGGFLHGRNSTLGQMWVDGVFMGQMFYCRYGRTFQEPSCFDETGRQLELIYRYCYSHDGLLLHAYSQDCLADWAGTDGRSSCVWSEGLGWYALILSEVIDLVPQDHPTSVIAKRQLLELLEGLRKVQDESGLWYQVVDRPGDEDNWCDVSGSAMFAYAIWHALKLGLAGEAEYRQILERAYEGIGSRIRQNEDGLWDVYGSCDGLCVQKNYDAYVHYPQVVNGKEAVCGCLWAAVAMEWGQ</sequence>
<evidence type="ECO:0000313" key="3">
    <source>
        <dbReference type="Proteomes" id="UP000823891"/>
    </source>
</evidence>
<reference evidence="2" key="1">
    <citation type="journal article" date="2021" name="PeerJ">
        <title>Extensive microbial diversity within the chicken gut microbiome revealed by metagenomics and culture.</title>
        <authorList>
            <person name="Gilroy R."/>
            <person name="Ravi A."/>
            <person name="Getino M."/>
            <person name="Pursley I."/>
            <person name="Horton D.L."/>
            <person name="Alikhan N.F."/>
            <person name="Baker D."/>
            <person name="Gharbi K."/>
            <person name="Hall N."/>
            <person name="Watson M."/>
            <person name="Adriaenssens E.M."/>
            <person name="Foster-Nyarko E."/>
            <person name="Jarju S."/>
            <person name="Secka A."/>
            <person name="Antonio M."/>
            <person name="Oren A."/>
            <person name="Chaudhuri R.R."/>
            <person name="La Ragione R."/>
            <person name="Hildebrand F."/>
            <person name="Pallen M.J."/>
        </authorList>
    </citation>
    <scope>NUCLEOTIDE SEQUENCE</scope>
    <source>
        <strain evidence="2">USAMLcec2-132</strain>
    </source>
</reference>
<evidence type="ECO:0000313" key="2">
    <source>
        <dbReference type="EMBL" id="HJC25270.1"/>
    </source>
</evidence>
<dbReference type="InterPro" id="IPR008928">
    <property type="entry name" value="6-hairpin_glycosidase_sf"/>
</dbReference>
<organism evidence="2 3">
    <name type="scientific">Candidatus Eisenbergiella merdavium</name>
    <dbReference type="NCBI Taxonomy" id="2838551"/>
    <lineage>
        <taxon>Bacteria</taxon>
        <taxon>Bacillati</taxon>
        <taxon>Bacillota</taxon>
        <taxon>Clostridia</taxon>
        <taxon>Lachnospirales</taxon>
        <taxon>Lachnospiraceae</taxon>
        <taxon>Eisenbergiella</taxon>
    </lineage>
</organism>
<dbReference type="GO" id="GO:0005975">
    <property type="term" value="P:carbohydrate metabolic process"/>
    <property type="evidence" value="ECO:0007669"/>
    <property type="project" value="InterPro"/>
</dbReference>
<name>A0A9D2NJW1_9FIRM</name>
<dbReference type="PANTHER" id="PTHR33886:SF8">
    <property type="entry name" value="UNSATURATED RHAMNOGALACTURONAN HYDROLASE (EUROFUNG)"/>
    <property type="match status" value="1"/>
</dbReference>
<comment type="caution">
    <text evidence="2">The sequence shown here is derived from an EMBL/GenBank/DDBJ whole genome shotgun (WGS) entry which is preliminary data.</text>
</comment>
<dbReference type="InterPro" id="IPR052043">
    <property type="entry name" value="PolySaccharide_Degr_Enz"/>
</dbReference>
<dbReference type="GO" id="GO:0016787">
    <property type="term" value="F:hydrolase activity"/>
    <property type="evidence" value="ECO:0007669"/>
    <property type="project" value="UniProtKB-KW"/>
</dbReference>
<dbReference type="InterPro" id="IPR012341">
    <property type="entry name" value="6hp_glycosidase-like_sf"/>
</dbReference>
<dbReference type="PANTHER" id="PTHR33886">
    <property type="entry name" value="UNSATURATED RHAMNOGALACTURONAN HYDROLASE (EUROFUNG)"/>
    <property type="match status" value="1"/>
</dbReference>
<dbReference type="Pfam" id="PF07470">
    <property type="entry name" value="Glyco_hydro_88"/>
    <property type="match status" value="1"/>
</dbReference>
<reference evidence="2" key="2">
    <citation type="submission" date="2021-04" db="EMBL/GenBank/DDBJ databases">
        <authorList>
            <person name="Gilroy R."/>
        </authorList>
    </citation>
    <scope>NUCLEOTIDE SEQUENCE</scope>
    <source>
        <strain evidence="2">USAMLcec2-132</strain>
    </source>
</reference>
<proteinExistence type="predicted"/>
<evidence type="ECO:0000256" key="1">
    <source>
        <dbReference type="ARBA" id="ARBA00022801"/>
    </source>
</evidence>
<dbReference type="InterPro" id="IPR010905">
    <property type="entry name" value="Glyco_hydro_88"/>
</dbReference>
<dbReference type="AlphaFoldDB" id="A0A9D2NJW1"/>
<dbReference type="Proteomes" id="UP000823891">
    <property type="component" value="Unassembled WGS sequence"/>
</dbReference>
<dbReference type="EMBL" id="DWWS01000060">
    <property type="protein sequence ID" value="HJC25270.1"/>
    <property type="molecule type" value="Genomic_DNA"/>
</dbReference>
<gene>
    <name evidence="2" type="ORF">H9761_16470</name>
</gene>
<dbReference type="Gene3D" id="1.50.10.10">
    <property type="match status" value="1"/>
</dbReference>
<accession>A0A9D2NJW1</accession>
<keyword evidence="1 2" id="KW-0378">Hydrolase</keyword>
<protein>
    <submittedName>
        <fullName evidence="2">Glycoside hydrolase family 88 protein</fullName>
    </submittedName>
</protein>
<dbReference type="SUPFAM" id="SSF48208">
    <property type="entry name" value="Six-hairpin glycosidases"/>
    <property type="match status" value="1"/>
</dbReference>